<keyword evidence="3 10" id="KW-0004">4Fe-4S</keyword>
<dbReference type="GO" id="GO:0051539">
    <property type="term" value="F:4 iron, 4 sulfur cluster binding"/>
    <property type="evidence" value="ECO:0007669"/>
    <property type="project" value="UniProtKB-UniRule"/>
</dbReference>
<evidence type="ECO:0000256" key="2">
    <source>
        <dbReference type="ARBA" id="ARBA00019038"/>
    </source>
</evidence>
<dbReference type="InterPro" id="IPR058560">
    <property type="entry name" value="DNA_primase_C"/>
</dbReference>
<dbReference type="Pfam" id="PF04104">
    <property type="entry name" value="DNA_primase_lrg"/>
    <property type="match status" value="1"/>
</dbReference>
<feature type="binding site" evidence="11">
    <location>
        <position position="434"/>
    </location>
    <ligand>
        <name>[4Fe-4S] cluster</name>
        <dbReference type="ChEBI" id="CHEBI:49883"/>
    </ligand>
</feature>
<evidence type="ECO:0000256" key="10">
    <source>
        <dbReference type="PIRNR" id="PIRNR009449"/>
    </source>
</evidence>
<proteinExistence type="inferred from homology"/>
<feature type="binding site" evidence="11">
    <location>
        <position position="296"/>
    </location>
    <ligand>
        <name>[4Fe-4S] cluster</name>
        <dbReference type="ChEBI" id="CHEBI:49883"/>
    </ligand>
</feature>
<evidence type="ECO:0000256" key="5">
    <source>
        <dbReference type="ARBA" id="ARBA00022705"/>
    </source>
</evidence>
<dbReference type="GO" id="GO:0046872">
    <property type="term" value="F:metal ion binding"/>
    <property type="evidence" value="ECO:0007669"/>
    <property type="project" value="UniProtKB-UniRule"/>
</dbReference>
<organism evidence="13 14">
    <name type="scientific">Psylliodes chrysocephalus</name>
    <dbReference type="NCBI Taxonomy" id="3402493"/>
    <lineage>
        <taxon>Eukaryota</taxon>
        <taxon>Metazoa</taxon>
        <taxon>Ecdysozoa</taxon>
        <taxon>Arthropoda</taxon>
        <taxon>Hexapoda</taxon>
        <taxon>Insecta</taxon>
        <taxon>Pterygota</taxon>
        <taxon>Neoptera</taxon>
        <taxon>Endopterygota</taxon>
        <taxon>Coleoptera</taxon>
        <taxon>Polyphaga</taxon>
        <taxon>Cucujiformia</taxon>
        <taxon>Chrysomeloidea</taxon>
        <taxon>Chrysomelidae</taxon>
        <taxon>Galerucinae</taxon>
        <taxon>Alticini</taxon>
        <taxon>Psylliodes</taxon>
    </lineage>
</organism>
<dbReference type="FunFam" id="1.20.930.80:FF:000001">
    <property type="entry name" value="DNA primase large subunit"/>
    <property type="match status" value="1"/>
</dbReference>
<dbReference type="OrthoDB" id="421393at2759"/>
<dbReference type="InterPro" id="IPR016558">
    <property type="entry name" value="DNA_primase_lsu_euk"/>
</dbReference>
<keyword evidence="14" id="KW-1185">Reference proteome</keyword>
<comment type="function">
    <text evidence="10">DNA primase is the polymerase that synthesizes small RNA primers for the Okazaki fragments made during discontinuous DNA replication.</text>
</comment>
<evidence type="ECO:0000256" key="7">
    <source>
        <dbReference type="ARBA" id="ARBA00023004"/>
    </source>
</evidence>
<accession>A0A9P0D7L3</accession>
<dbReference type="GO" id="GO:0006270">
    <property type="term" value="P:DNA replication initiation"/>
    <property type="evidence" value="ECO:0007669"/>
    <property type="project" value="UniProtKB-ARBA"/>
</dbReference>
<comment type="similarity">
    <text evidence="1 10">Belongs to the eukaryotic-type primase large subunit family.</text>
</comment>
<evidence type="ECO:0000256" key="9">
    <source>
        <dbReference type="ARBA" id="ARBA00023125"/>
    </source>
</evidence>
<evidence type="ECO:0000256" key="11">
    <source>
        <dbReference type="PIRSR" id="PIRSR009449-1"/>
    </source>
</evidence>
<sequence length="473" mass="55147">MDTSVGRRRVHRTIEYTELDSDYQHDVSMYKKSPGNEIALSVFEELALERLQLLRIMEEASNKGHRQYSEEWKKYIKEELAKQGLRKYLRLLGGYCSQTEQDVQARKADHVSHFILRLAYCRSGDLRRWFLTREMEWFKFRFLVQTQQGIMKFLQLNNLTYIPIPIDLKDKLRQDLFDSTPGVSERDFNSVDFYKVPFAEVLSLVKYRKVFVQKGYAYIPTSDLIVSIQTQFRASLSESLCVYNQRLPNLDDDRLNSLLSNLHHVHTGKTYVVDENREGVHPANLDSYSKEHFPLCMKTLFTNFRTAHHLKHGGRLQLLLFLKGIGLSYEDTMNFWRTEFTKNSNIDDSKFQKEYAYMVRHSFGKAGGMINYSPHSCIKIIMSSIGPGEHHGCPFKHWDANIMKQKLLGEYGLGTQSVNSIIELVNGGHYQIACSKFFEYTHNQPPSNMISHPNQFFTESLNLAKEKQEAKKN</sequence>
<evidence type="ECO:0000313" key="13">
    <source>
        <dbReference type="EMBL" id="CAH1111880.1"/>
    </source>
</evidence>
<keyword evidence="6 10" id="KW-0479">Metal-binding</keyword>
<evidence type="ECO:0000259" key="12">
    <source>
        <dbReference type="Pfam" id="PF04104"/>
    </source>
</evidence>
<dbReference type="EMBL" id="OV651818">
    <property type="protein sequence ID" value="CAH1111880.1"/>
    <property type="molecule type" value="Genomic_DNA"/>
</dbReference>
<dbReference type="Gene3D" id="1.20.930.80">
    <property type="match status" value="1"/>
</dbReference>
<keyword evidence="4 10" id="KW-0639">Primosome</keyword>
<dbReference type="AlphaFoldDB" id="A0A9P0D7L3"/>
<keyword evidence="5 10" id="KW-0235">DNA replication</keyword>
<evidence type="ECO:0000256" key="6">
    <source>
        <dbReference type="ARBA" id="ARBA00022723"/>
    </source>
</evidence>
<dbReference type="InterPro" id="IPR007238">
    <property type="entry name" value="DNA_primase_lsu_euk/arc"/>
</dbReference>
<gene>
    <name evidence="13" type="ORF">PSYICH_LOCUS12687</name>
</gene>
<keyword evidence="9 10" id="KW-0238">DNA-binding</keyword>
<dbReference type="GO" id="GO:0003677">
    <property type="term" value="F:DNA binding"/>
    <property type="evidence" value="ECO:0007669"/>
    <property type="project" value="UniProtKB-UniRule"/>
</dbReference>
<comment type="cofactor">
    <cofactor evidence="10">
        <name>[4Fe-4S] cluster</name>
        <dbReference type="ChEBI" id="CHEBI:49883"/>
    </cofactor>
    <text evidence="10">Binds 1 [4Fe-4S] cluster.</text>
</comment>
<dbReference type="PANTHER" id="PTHR10537:SF3">
    <property type="entry name" value="DNA PRIMASE LARGE SUBUNIT"/>
    <property type="match status" value="1"/>
</dbReference>
<dbReference type="CDD" id="cd07322">
    <property type="entry name" value="PriL_PriS_Eukaryotic"/>
    <property type="match status" value="1"/>
</dbReference>
<dbReference type="GO" id="GO:0006269">
    <property type="term" value="P:DNA replication, synthesis of primer"/>
    <property type="evidence" value="ECO:0007669"/>
    <property type="project" value="UniProtKB-KW"/>
</dbReference>
<dbReference type="PANTHER" id="PTHR10537">
    <property type="entry name" value="DNA PRIMASE LARGE SUBUNIT"/>
    <property type="match status" value="1"/>
</dbReference>
<protein>
    <recommendedName>
        <fullName evidence="2 10">DNA primase large subunit</fullName>
    </recommendedName>
</protein>
<evidence type="ECO:0000256" key="8">
    <source>
        <dbReference type="ARBA" id="ARBA00023014"/>
    </source>
</evidence>
<dbReference type="Pfam" id="PF26466">
    <property type="entry name" value="DNA_primase_lrg_N"/>
    <property type="match status" value="1"/>
</dbReference>
<evidence type="ECO:0000256" key="1">
    <source>
        <dbReference type="ARBA" id="ARBA00010564"/>
    </source>
</evidence>
<evidence type="ECO:0000313" key="14">
    <source>
        <dbReference type="Proteomes" id="UP001153636"/>
    </source>
</evidence>
<feature type="domain" description="DNA primase large subunit C-terminal" evidence="12">
    <location>
        <begin position="287"/>
        <end position="457"/>
    </location>
</feature>
<keyword evidence="7 10" id="KW-0408">Iron</keyword>
<name>A0A9P0D7L3_9CUCU</name>
<dbReference type="PIRSF" id="PIRSF009449">
    <property type="entry name" value="DNA_primase_large_subunit"/>
    <property type="match status" value="1"/>
</dbReference>
<keyword evidence="8 10" id="KW-0411">Iron-sulfur</keyword>
<feature type="binding site" evidence="11">
    <location>
        <position position="393"/>
    </location>
    <ligand>
        <name>[4Fe-4S] cluster</name>
        <dbReference type="ChEBI" id="CHEBI:49883"/>
    </ligand>
</feature>
<reference evidence="13" key="1">
    <citation type="submission" date="2022-01" db="EMBL/GenBank/DDBJ databases">
        <authorList>
            <person name="King R."/>
        </authorList>
    </citation>
    <scope>NUCLEOTIDE SEQUENCE</scope>
</reference>
<evidence type="ECO:0000256" key="3">
    <source>
        <dbReference type="ARBA" id="ARBA00022485"/>
    </source>
</evidence>
<feature type="binding site" evidence="11">
    <location>
        <position position="377"/>
    </location>
    <ligand>
        <name>[4Fe-4S] cluster</name>
        <dbReference type="ChEBI" id="CHEBI:49883"/>
    </ligand>
</feature>
<dbReference type="Proteomes" id="UP001153636">
    <property type="component" value="Chromosome 6"/>
</dbReference>
<dbReference type="GO" id="GO:0005658">
    <property type="term" value="C:alpha DNA polymerase:primase complex"/>
    <property type="evidence" value="ECO:0007669"/>
    <property type="project" value="UniProtKB-ARBA"/>
</dbReference>
<evidence type="ECO:0000256" key="4">
    <source>
        <dbReference type="ARBA" id="ARBA00022515"/>
    </source>
</evidence>